<feature type="region of interest" description="Disordered" evidence="6">
    <location>
        <begin position="822"/>
        <end position="921"/>
    </location>
</feature>
<protein>
    <recommendedName>
        <fullName evidence="11">MYND-type domain-containing protein</fullName>
    </recommendedName>
</protein>
<evidence type="ECO:0000256" key="6">
    <source>
        <dbReference type="SAM" id="MobiDB-lite"/>
    </source>
</evidence>
<evidence type="ECO:0000256" key="5">
    <source>
        <dbReference type="PROSITE-ProRule" id="PRU00134"/>
    </source>
</evidence>
<evidence type="ECO:0000313" key="10">
    <source>
        <dbReference type="Proteomes" id="UP000266841"/>
    </source>
</evidence>
<dbReference type="InterPro" id="IPR011333">
    <property type="entry name" value="SKP1/BTB/POZ_sf"/>
</dbReference>
<dbReference type="InterPro" id="IPR051726">
    <property type="entry name" value="Chitin_Synth_Reg"/>
</dbReference>
<name>K0TCV1_THAOC</name>
<dbReference type="InterPro" id="IPR013761">
    <property type="entry name" value="SAM/pointed_sf"/>
</dbReference>
<feature type="region of interest" description="Disordered" evidence="6">
    <location>
        <begin position="1533"/>
        <end position="1604"/>
    </location>
</feature>
<feature type="compositionally biased region" description="Pro residues" evidence="6">
    <location>
        <begin position="889"/>
        <end position="900"/>
    </location>
</feature>
<feature type="domain" description="MYND-type" evidence="8">
    <location>
        <begin position="1256"/>
        <end position="1297"/>
    </location>
</feature>
<dbReference type="SUPFAM" id="SSF144232">
    <property type="entry name" value="HIT/MYND zinc finger-like"/>
    <property type="match status" value="1"/>
</dbReference>
<keyword evidence="4" id="KW-0862">Zinc</keyword>
<feature type="compositionally biased region" description="Basic and acidic residues" evidence="6">
    <location>
        <begin position="1578"/>
        <end position="1587"/>
    </location>
</feature>
<comment type="caution">
    <text evidence="9">The sequence shown here is derived from an EMBL/GenBank/DDBJ whole genome shotgun (WGS) entry which is preliminary data.</text>
</comment>
<evidence type="ECO:0000256" key="4">
    <source>
        <dbReference type="ARBA" id="ARBA00022833"/>
    </source>
</evidence>
<keyword evidence="10" id="KW-1185">Reference proteome</keyword>
<dbReference type="OrthoDB" id="41971at2759"/>
<evidence type="ECO:0000256" key="2">
    <source>
        <dbReference type="ARBA" id="ARBA00022737"/>
    </source>
</evidence>
<dbReference type="Gene3D" id="3.30.710.10">
    <property type="entry name" value="Potassium Channel Kv1.1, Chain A"/>
    <property type="match status" value="1"/>
</dbReference>
<dbReference type="SUPFAM" id="SSF54695">
    <property type="entry name" value="POZ domain"/>
    <property type="match status" value="1"/>
</dbReference>
<feature type="domain" description="SAM" evidence="7">
    <location>
        <begin position="666"/>
        <end position="731"/>
    </location>
</feature>
<dbReference type="Gene3D" id="1.25.40.10">
    <property type="entry name" value="Tetratricopeptide repeat domain"/>
    <property type="match status" value="1"/>
</dbReference>
<dbReference type="Pfam" id="PF07647">
    <property type="entry name" value="SAM_2"/>
    <property type="match status" value="1"/>
</dbReference>
<dbReference type="SMART" id="SM00454">
    <property type="entry name" value="SAM"/>
    <property type="match status" value="1"/>
</dbReference>
<evidence type="ECO:0000259" key="8">
    <source>
        <dbReference type="PROSITE" id="PS50865"/>
    </source>
</evidence>
<dbReference type="SUPFAM" id="SSF81901">
    <property type="entry name" value="HCP-like"/>
    <property type="match status" value="1"/>
</dbReference>
<dbReference type="PROSITE" id="PS01360">
    <property type="entry name" value="ZF_MYND_1"/>
    <property type="match status" value="1"/>
</dbReference>
<dbReference type="Pfam" id="PF07534">
    <property type="entry name" value="TLD"/>
    <property type="match status" value="1"/>
</dbReference>
<evidence type="ECO:0000256" key="1">
    <source>
        <dbReference type="ARBA" id="ARBA00022723"/>
    </source>
</evidence>
<sequence length="1664" mass="180267">QGRARRVPLGPVARRGGRSRPGGLRRRSRDGARQGPRPAPARLHAQRVQVLRQERTVRGVRRAQRGDANREDRAAERLTSPWPVSSADRDTGCWSKGRDAERVRAALDADFLRRYRDLSVVAVGASSGGALAAELALGGLADGALVMVMDLTDGTVGRLKDAGGSDGSQAGPVVVRAAPADGGLPRRAGGGDGPRRGRGADRRARALEARPRAKSDVPQGPDGVGLEGRPDGRPGGQDEVAGEVRAGEGQLAAGQGAAQGGEKGKGDQRVEEYGPRLRGSMDAVLEANRLIKEAKEASDRSLQEFVDKLNAEEAKIASRFEALEARKRAQAGQWGNPDASPEDWVEVNCGGRVISARRGTLCQLEDTNFGAVFSGLYEKKLPRDREGRIFLDLCPDELQAIVDYLNELSISSPDDLPTLSEEAGCLARLFGLVPSVMNVAETAKLNEWLAEEGMDGHLKLIYESDKLSVSEFYEHCRDAPHTVIVVETECGLKIGGYSSSPWKDTIPGRERSKAFLFVFRGKGDSFKAKLTGDPEDAIKVGYGPRFGNDLSIQESGVYVQYGTALYLTSKYETRQLRKFSTGGIKPYSIKEIKVCKVVQSNDSTEGDSPAAVSIKPATSFTPQINQALNKKLESLEDALGQVKESVLASQFDDSKWTQQVTSAETWTPAGVAGWVRNLKGVPDDVGEIFEKNEVTGVELINLGKDELYKLGVTRPGTVGILSYQINDLRKASEDSATLIEHSPYCFGKILDYLRMKRLHALNLIDEVRRPVADGSQKERFEKVVRYFFPGSQADEILDGESSSSKKRKRGIEIAIDAFHREEALPRESSRRTARTLPARRQLGAPQSPFGSRAGTDPTNALPSHDRARRAAPRLRAGPRRRPLVRVRVPPLPPPLPPPRPHPLHDALLPSPRRRRRRQSAPGPHVDVRLLVLHLHAAVHDVVVLPPPPPRVRVHLLPHGPSRVEAEARAEGASVVVPAPPGGRRLGPPPGPLYLLLHHAVAVVHVWSAAGEVGVCVREIWMGGIPSHESDDSEQPSRALLKLPRLTVVPLPVEGLHPRRRGRRVDLPVERVPLRGPARAPPPDRPVVPHRHLVEPPVVLRPPRVVRKHPVRLPDLLELGRLRLAPPVAVGVERQGDAAVGLLDLGPGRRAGDAEEPVEVPAVLSEAARRHLLSSRRGGGRGKGLSSSFALSPPRGLATSELVTDPGVLQGEAGGNEDEAFLPHPPGPCSLFPPTDSLMSSCDNQMSCNPVANNAACANCGEEGSDAVKLRNCTACFLVKYCGVDCQRAHRTRHKKACKKRAAEIKDEKLYGQGLERPEGDYDFCPLCLLAIPFPMEDHSKFRACCMKLVCNGCAYATERQGLSNCCPFCRTPPLENGEILTMLQKRVDSRDPVAICHLGDQYEYGSLGFEKSLPRAFEYWSEAAALGSKRALYKIGFACCNARGVAKDMAKGTRHWESAAMLGDASSRAKLGAMEMEDGKYDRAVRHLLISAKMGHHGSIDAIIDLFLRGLATKAQFAEGLGGYQDAVEEMKSPDREGAAARGPQGAPSGLAGRMRTRYPGLASDPALGRRQNGRRGGTPDEGERRGNRVRHLRPGTPVDGRSVEPREALCGTSEDVPEMLAEESTVAFCFATTWSAGTSTSRPAKDGPEATWALTALLGAGRV</sequence>
<dbReference type="Gene3D" id="6.10.140.2220">
    <property type="match status" value="1"/>
</dbReference>
<proteinExistence type="predicted"/>
<evidence type="ECO:0000259" key="7">
    <source>
        <dbReference type="PROSITE" id="PS50105"/>
    </source>
</evidence>
<feature type="region of interest" description="Disordered" evidence="6">
    <location>
        <begin position="177"/>
        <end position="240"/>
    </location>
</feature>
<reference evidence="9 10" key="1">
    <citation type="journal article" date="2012" name="Genome Biol.">
        <title>Genome and low-iron response of an oceanic diatom adapted to chronic iron limitation.</title>
        <authorList>
            <person name="Lommer M."/>
            <person name="Specht M."/>
            <person name="Roy A.S."/>
            <person name="Kraemer L."/>
            <person name="Andreson R."/>
            <person name="Gutowska M.A."/>
            <person name="Wolf J."/>
            <person name="Bergner S.V."/>
            <person name="Schilhabel M.B."/>
            <person name="Klostermeier U.C."/>
            <person name="Beiko R.G."/>
            <person name="Rosenstiel P."/>
            <person name="Hippler M."/>
            <person name="Laroche J."/>
        </authorList>
    </citation>
    <scope>NUCLEOTIDE SEQUENCE [LARGE SCALE GENOMIC DNA]</scope>
    <source>
        <strain evidence="9 10">CCMP1005</strain>
    </source>
</reference>
<dbReference type="InterPro" id="IPR011990">
    <property type="entry name" value="TPR-like_helical_dom_sf"/>
</dbReference>
<feature type="compositionally biased region" description="Basic and acidic residues" evidence="6">
    <location>
        <begin position="193"/>
        <end position="215"/>
    </location>
</feature>
<gene>
    <name evidence="9" type="ORF">THAOC_07282</name>
</gene>
<accession>K0TCV1</accession>
<evidence type="ECO:0008006" key="11">
    <source>
        <dbReference type="Google" id="ProtNLM"/>
    </source>
</evidence>
<feature type="compositionally biased region" description="Low complexity" evidence="6">
    <location>
        <begin position="177"/>
        <end position="187"/>
    </location>
</feature>
<feature type="region of interest" description="Disordered" evidence="6">
    <location>
        <begin position="250"/>
        <end position="269"/>
    </location>
</feature>
<dbReference type="EMBL" id="AGNL01007420">
    <property type="protein sequence ID" value="EJK71301.1"/>
    <property type="molecule type" value="Genomic_DNA"/>
</dbReference>
<feature type="region of interest" description="Disordered" evidence="6">
    <location>
        <begin position="1206"/>
        <end position="1225"/>
    </location>
</feature>
<dbReference type="PANTHER" id="PTHR46430">
    <property type="entry name" value="PROTEIN SKT5-RELATED"/>
    <property type="match status" value="1"/>
</dbReference>
<keyword evidence="3 5" id="KW-0863">Zinc-finger</keyword>
<dbReference type="InterPro" id="IPR002893">
    <property type="entry name" value="Znf_MYND"/>
</dbReference>
<feature type="non-terminal residue" evidence="9">
    <location>
        <position position="1"/>
    </location>
</feature>
<keyword evidence="2" id="KW-0677">Repeat</keyword>
<dbReference type="PROSITE" id="PS50865">
    <property type="entry name" value="ZF_MYND_2"/>
    <property type="match status" value="1"/>
</dbReference>
<dbReference type="InterPro" id="IPR001660">
    <property type="entry name" value="SAM"/>
</dbReference>
<evidence type="ECO:0000313" key="9">
    <source>
        <dbReference type="EMBL" id="EJK71301.1"/>
    </source>
</evidence>
<dbReference type="Pfam" id="PF01753">
    <property type="entry name" value="zf-MYND"/>
    <property type="match status" value="1"/>
</dbReference>
<evidence type="ECO:0000256" key="3">
    <source>
        <dbReference type="ARBA" id="ARBA00022771"/>
    </source>
</evidence>
<dbReference type="InterPro" id="IPR006571">
    <property type="entry name" value="TLDc_dom"/>
</dbReference>
<feature type="compositionally biased region" description="Basic residues" evidence="6">
    <location>
        <begin position="15"/>
        <end position="28"/>
    </location>
</feature>
<dbReference type="SUPFAM" id="SSF47769">
    <property type="entry name" value="SAM/Pointed domain"/>
    <property type="match status" value="1"/>
</dbReference>
<feature type="region of interest" description="Disordered" evidence="6">
    <location>
        <begin position="1"/>
        <end position="94"/>
    </location>
</feature>
<keyword evidence="1" id="KW-0479">Metal-binding</keyword>
<dbReference type="Proteomes" id="UP000266841">
    <property type="component" value="Unassembled WGS sequence"/>
</dbReference>
<dbReference type="Gene3D" id="1.10.150.50">
    <property type="entry name" value="Transcription Factor, Ets-1"/>
    <property type="match status" value="1"/>
</dbReference>
<dbReference type="SMART" id="SM00671">
    <property type="entry name" value="SEL1"/>
    <property type="match status" value="3"/>
</dbReference>
<feature type="compositionally biased region" description="Basic residues" evidence="6">
    <location>
        <begin position="866"/>
        <end position="884"/>
    </location>
</feature>
<dbReference type="PROSITE" id="PS50105">
    <property type="entry name" value="SAM_DOMAIN"/>
    <property type="match status" value="1"/>
</dbReference>
<dbReference type="GO" id="GO:0008270">
    <property type="term" value="F:zinc ion binding"/>
    <property type="evidence" value="ECO:0007669"/>
    <property type="project" value="UniProtKB-KW"/>
</dbReference>
<feature type="compositionally biased region" description="Basic and acidic residues" evidence="6">
    <location>
        <begin position="64"/>
        <end position="76"/>
    </location>
</feature>
<dbReference type="InterPro" id="IPR006597">
    <property type="entry name" value="Sel1-like"/>
</dbReference>
<organism evidence="9 10">
    <name type="scientific">Thalassiosira oceanica</name>
    <name type="common">Marine diatom</name>
    <dbReference type="NCBI Taxonomy" id="159749"/>
    <lineage>
        <taxon>Eukaryota</taxon>
        <taxon>Sar</taxon>
        <taxon>Stramenopiles</taxon>
        <taxon>Ochrophyta</taxon>
        <taxon>Bacillariophyta</taxon>
        <taxon>Coscinodiscophyceae</taxon>
        <taxon>Thalassiosirophycidae</taxon>
        <taxon>Thalassiosirales</taxon>
        <taxon>Thalassiosiraceae</taxon>
        <taxon>Thalassiosira</taxon>
    </lineage>
</organism>